<keyword evidence="1" id="KW-0479">Metal-binding</keyword>
<feature type="region of interest" description="Disordered" evidence="5">
    <location>
        <begin position="332"/>
        <end position="376"/>
    </location>
</feature>
<dbReference type="SMART" id="SM00184">
    <property type="entry name" value="RING"/>
    <property type="match status" value="1"/>
</dbReference>
<evidence type="ECO:0000313" key="7">
    <source>
        <dbReference type="EMBL" id="CAI2383675.1"/>
    </source>
</evidence>
<dbReference type="Proteomes" id="UP001295684">
    <property type="component" value="Unassembled WGS sequence"/>
</dbReference>
<organism evidence="7 8">
    <name type="scientific">Euplotes crassus</name>
    <dbReference type="NCBI Taxonomy" id="5936"/>
    <lineage>
        <taxon>Eukaryota</taxon>
        <taxon>Sar</taxon>
        <taxon>Alveolata</taxon>
        <taxon>Ciliophora</taxon>
        <taxon>Intramacronucleata</taxon>
        <taxon>Spirotrichea</taxon>
        <taxon>Hypotrichia</taxon>
        <taxon>Euplotida</taxon>
        <taxon>Euplotidae</taxon>
        <taxon>Moneuplotes</taxon>
    </lineage>
</organism>
<dbReference type="InterPro" id="IPR001841">
    <property type="entry name" value="Znf_RING"/>
</dbReference>
<evidence type="ECO:0000259" key="6">
    <source>
        <dbReference type="PROSITE" id="PS50089"/>
    </source>
</evidence>
<dbReference type="GO" id="GO:0008270">
    <property type="term" value="F:zinc ion binding"/>
    <property type="evidence" value="ECO:0007669"/>
    <property type="project" value="UniProtKB-KW"/>
</dbReference>
<name>A0AAD2D8P2_EUPCR</name>
<dbReference type="GO" id="GO:0043161">
    <property type="term" value="P:proteasome-mediated ubiquitin-dependent protein catabolic process"/>
    <property type="evidence" value="ECO:0007669"/>
    <property type="project" value="TreeGrafter"/>
</dbReference>
<feature type="compositionally biased region" description="Basic and acidic residues" evidence="5">
    <location>
        <begin position="529"/>
        <end position="566"/>
    </location>
</feature>
<dbReference type="GO" id="GO:0061630">
    <property type="term" value="F:ubiquitin protein ligase activity"/>
    <property type="evidence" value="ECO:0007669"/>
    <property type="project" value="TreeGrafter"/>
</dbReference>
<evidence type="ECO:0000256" key="4">
    <source>
        <dbReference type="PROSITE-ProRule" id="PRU00175"/>
    </source>
</evidence>
<accession>A0AAD2D8P2</accession>
<dbReference type="InterPro" id="IPR013083">
    <property type="entry name" value="Znf_RING/FYVE/PHD"/>
</dbReference>
<protein>
    <recommendedName>
        <fullName evidence="6">RING-type domain-containing protein</fullName>
    </recommendedName>
</protein>
<dbReference type="EMBL" id="CAMPGE010025974">
    <property type="protein sequence ID" value="CAI2383675.1"/>
    <property type="molecule type" value="Genomic_DNA"/>
</dbReference>
<feature type="compositionally biased region" description="Acidic residues" evidence="5">
    <location>
        <begin position="419"/>
        <end position="435"/>
    </location>
</feature>
<feature type="region of interest" description="Disordered" evidence="5">
    <location>
        <begin position="168"/>
        <end position="196"/>
    </location>
</feature>
<feature type="compositionally biased region" description="Basic and acidic residues" evidence="5">
    <location>
        <begin position="362"/>
        <end position="375"/>
    </location>
</feature>
<reference evidence="7" key="1">
    <citation type="submission" date="2023-07" db="EMBL/GenBank/DDBJ databases">
        <authorList>
            <consortium name="AG Swart"/>
            <person name="Singh M."/>
            <person name="Singh A."/>
            <person name="Seah K."/>
            <person name="Emmerich C."/>
        </authorList>
    </citation>
    <scope>NUCLEOTIDE SEQUENCE</scope>
    <source>
        <strain evidence="7">DP1</strain>
    </source>
</reference>
<evidence type="ECO:0000256" key="5">
    <source>
        <dbReference type="SAM" id="MobiDB-lite"/>
    </source>
</evidence>
<dbReference type="PROSITE" id="PS50089">
    <property type="entry name" value="ZF_RING_2"/>
    <property type="match status" value="1"/>
</dbReference>
<feature type="compositionally biased region" description="Basic and acidic residues" evidence="5">
    <location>
        <begin position="232"/>
        <end position="245"/>
    </location>
</feature>
<dbReference type="SUPFAM" id="SSF57850">
    <property type="entry name" value="RING/U-box"/>
    <property type="match status" value="1"/>
</dbReference>
<evidence type="ECO:0000256" key="3">
    <source>
        <dbReference type="ARBA" id="ARBA00022833"/>
    </source>
</evidence>
<feature type="region of interest" description="Disordered" evidence="5">
    <location>
        <begin position="232"/>
        <end position="257"/>
    </location>
</feature>
<feature type="region of interest" description="Disordered" evidence="5">
    <location>
        <begin position="403"/>
        <end position="637"/>
    </location>
</feature>
<dbReference type="InterPro" id="IPR050731">
    <property type="entry name" value="HRD1_E3_ubiq-ligases"/>
</dbReference>
<keyword evidence="3" id="KW-0862">Zinc</keyword>
<feature type="compositionally biased region" description="Acidic residues" evidence="5">
    <location>
        <begin position="517"/>
        <end position="527"/>
    </location>
</feature>
<feature type="compositionally biased region" description="Basic and acidic residues" evidence="5">
    <location>
        <begin position="577"/>
        <end position="593"/>
    </location>
</feature>
<dbReference type="PANTHER" id="PTHR22763">
    <property type="entry name" value="RING ZINC FINGER PROTEIN"/>
    <property type="match status" value="1"/>
</dbReference>
<proteinExistence type="predicted"/>
<feature type="compositionally biased region" description="Basic and acidic residues" evidence="5">
    <location>
        <begin position="332"/>
        <end position="343"/>
    </location>
</feature>
<keyword evidence="2 4" id="KW-0863">Zinc-finger</keyword>
<evidence type="ECO:0000256" key="2">
    <source>
        <dbReference type="ARBA" id="ARBA00022771"/>
    </source>
</evidence>
<evidence type="ECO:0000313" key="8">
    <source>
        <dbReference type="Proteomes" id="UP001295684"/>
    </source>
</evidence>
<gene>
    <name evidence="7" type="ORF">ECRASSUSDP1_LOCUS25184</name>
</gene>
<evidence type="ECO:0000256" key="1">
    <source>
        <dbReference type="ARBA" id="ARBA00022723"/>
    </source>
</evidence>
<dbReference type="Gene3D" id="3.30.40.10">
    <property type="entry name" value="Zinc/RING finger domain, C3HC4 (zinc finger)"/>
    <property type="match status" value="1"/>
</dbReference>
<feature type="compositionally biased region" description="Polar residues" evidence="5">
    <location>
        <begin position="246"/>
        <end position="257"/>
    </location>
</feature>
<dbReference type="AlphaFoldDB" id="A0AAD2D8P2"/>
<comment type="caution">
    <text evidence="7">The sequence shown here is derived from an EMBL/GenBank/DDBJ whole genome shotgun (WGS) entry which is preliminary data.</text>
</comment>
<dbReference type="Pfam" id="PF13639">
    <property type="entry name" value="zf-RING_2"/>
    <property type="match status" value="1"/>
</dbReference>
<feature type="domain" description="RING-type" evidence="6">
    <location>
        <begin position="68"/>
        <end position="106"/>
    </location>
</feature>
<keyword evidence="8" id="KW-1185">Reference proteome</keyword>
<dbReference type="GO" id="GO:0012505">
    <property type="term" value="C:endomembrane system"/>
    <property type="evidence" value="ECO:0007669"/>
    <property type="project" value="TreeGrafter"/>
</dbReference>
<feature type="compositionally biased region" description="Basic and acidic residues" evidence="5">
    <location>
        <begin position="493"/>
        <end position="515"/>
    </location>
</feature>
<sequence length="637" mass="73356">MDALTFLMIIAKTDYFPIFLIGNILNSIYEVLVNIKMLYIAIIKIKKLNNIMDITREEIEEEELDHTCVICQDDIETGKILDCKHIFHLKCLKKWVLNESSCPICKRDDVIFVDEDKICNFKAKLQTKRNLLKAGVKKEKFNEEINKIKEDSDNTKKKYSQLEKKHLRLQKRREKRREKYGAAEDMVSQDSDSEDTEQMIIEVKQVEKRITYMMSEIAKAKKIIEKYDKKHKKRLEEKRQRDEQRATSGQNDSQSIQDELSDAAFLVLDKALEDLGKKEKLGESPSDLKLERQMSKPIRLGDYDIAPMRQNSESSLIFEANKLRLSAMREERKNLEEDDKQDKFSLNAQDDDENSPRSAPGIEEKNPQAKMEFQKSRFLMQEEGAVSQINAEVKSIAVRGSVKFNLSDEPGHTSNIPDNTEENEDENVDDLVDQQEEAKGRNLLAPVERSKPLLDFATSKASDGLSKVEEEEEMGGNELGSIKSNQNDPEEDKSDKSQEEKLQRNDHDNEVHMSENLEPEDDSDSQGEEQNKLKKNNNELDKELSVDDAKSVDDSKPVEHLERNEVNSDEGLNTQKNQEESKSAREDSDSSEKDFDEANGDNVGEKYNKIMHLMPESPQKFENEIDQSDDQINSPTE</sequence>